<evidence type="ECO:0000256" key="7">
    <source>
        <dbReference type="RuleBase" id="RU365103"/>
    </source>
</evidence>
<evidence type="ECO:0000313" key="8">
    <source>
        <dbReference type="EMBL" id="ANJ71589.1"/>
    </source>
</evidence>
<dbReference type="EMBL" id="CP016022">
    <property type="protein sequence ID" value="ANJ71589.1"/>
    <property type="molecule type" value="Genomic_DNA"/>
</dbReference>
<dbReference type="GO" id="GO:0043842">
    <property type="term" value="F:Kdo transferase activity"/>
    <property type="evidence" value="ECO:0007669"/>
    <property type="project" value="UniProtKB-EC"/>
</dbReference>
<evidence type="ECO:0000256" key="3">
    <source>
        <dbReference type="ARBA" id="ARBA00019077"/>
    </source>
</evidence>
<dbReference type="GO" id="GO:0009245">
    <property type="term" value="P:lipid A biosynthetic process"/>
    <property type="evidence" value="ECO:0007669"/>
    <property type="project" value="TreeGrafter"/>
</dbReference>
<dbReference type="PANTHER" id="PTHR42755">
    <property type="entry name" value="3-DEOXY-MANNO-OCTULOSONATE CYTIDYLYLTRANSFERASE"/>
    <property type="match status" value="1"/>
</dbReference>
<evidence type="ECO:0000256" key="4">
    <source>
        <dbReference type="ARBA" id="ARBA00022679"/>
    </source>
</evidence>
<evidence type="ECO:0000256" key="6">
    <source>
        <dbReference type="ARBA" id="ARBA00049183"/>
    </source>
</evidence>
<dbReference type="GO" id="GO:0009244">
    <property type="term" value="P:lipopolysaccharide core region biosynthetic process"/>
    <property type="evidence" value="ECO:0007669"/>
    <property type="project" value="UniProtKB-UniRule"/>
</dbReference>
<dbReference type="UniPathway" id="UPA00958"/>
<evidence type="ECO:0000256" key="5">
    <source>
        <dbReference type="ARBA" id="ARBA00031445"/>
    </source>
</evidence>
<dbReference type="GeneID" id="61525062"/>
<sequence>MLRFLYRLLWRIALPVALLRLWWRGRKEPGYRQHVGERLGFYPSRANPDRPLLWVHAVSVGETRAAQPLIDALLARFPHHAVLLTHMTPTGRRTGAEFAAQRNGRVIQAYLPYDLTGAVDRFLRHFQPRLGLLMETEIWPVLIERAYAAGVPMVLVNGRLSARSHRRTARLGDAARETYAQLAAVLAQTPDDADRYRSLGVPRVRVTGNLKFDITPHVDQIMAGRVLREALHGRYGRVAWVAASTREGEEALLLDAWQAYRAQHVGRRHPLLILVPRHPQRFDEVAQLAERVGLRVARRSAMTVSAAGMADDAGLGEADVLLGDSMGEMALYYAAAEAAFIGGSLLPLGGQNLIEACAVGTPVVIGPHTFNFAQATRDAVAAGACMQVDDAAAVMRVIDVWLSDADARETASRAALAFAATHGGATARTVEAVASLVLPTL</sequence>
<dbReference type="Gene3D" id="3.40.50.11720">
    <property type="entry name" value="3-Deoxy-D-manno-octulosonic-acid transferase, N-terminal domain"/>
    <property type="match status" value="1"/>
</dbReference>
<dbReference type="EC" id="2.4.99.12" evidence="2 7"/>
<keyword evidence="9" id="KW-1185">Reference proteome</keyword>
<accession>A0A191ZU15</accession>
<evidence type="ECO:0000256" key="1">
    <source>
        <dbReference type="ARBA" id="ARBA00004713"/>
    </source>
</evidence>
<dbReference type="GO" id="GO:0005886">
    <property type="term" value="C:plasma membrane"/>
    <property type="evidence" value="ECO:0007669"/>
    <property type="project" value="UniProtKB-SubCell"/>
</dbReference>
<dbReference type="SUPFAM" id="SSF53756">
    <property type="entry name" value="UDP-Glycosyltransferase/glycogen phosphorylase"/>
    <property type="match status" value="1"/>
</dbReference>
<gene>
    <name evidence="8" type="ORF">A9Y76_03440</name>
</gene>
<keyword evidence="7" id="KW-0448">Lipopolysaccharide biosynthesis</keyword>
<evidence type="ECO:0000313" key="9">
    <source>
        <dbReference type="Proteomes" id="UP000078572"/>
    </source>
</evidence>
<dbReference type="Proteomes" id="UP000078572">
    <property type="component" value="Chromosome 1"/>
</dbReference>
<organism evidence="8 9">
    <name type="scientific">Ralstonia insidiosa</name>
    <dbReference type="NCBI Taxonomy" id="190721"/>
    <lineage>
        <taxon>Bacteria</taxon>
        <taxon>Pseudomonadati</taxon>
        <taxon>Pseudomonadota</taxon>
        <taxon>Betaproteobacteria</taxon>
        <taxon>Burkholderiales</taxon>
        <taxon>Burkholderiaceae</taxon>
        <taxon>Ralstonia</taxon>
    </lineage>
</organism>
<reference evidence="9" key="1">
    <citation type="submission" date="2016-06" db="EMBL/GenBank/DDBJ databases">
        <authorList>
            <person name="Xu Y."/>
            <person name="Nagy A."/>
            <person name="Yan X."/>
            <person name="Kim S.W."/>
            <person name="Haley B."/>
            <person name="Liu N.T."/>
            <person name="Nou X."/>
        </authorList>
    </citation>
    <scope>NUCLEOTIDE SEQUENCE [LARGE SCALE GENOMIC DNA]</scope>
    <source>
        <strain evidence="9">ATCC 49129</strain>
    </source>
</reference>
<dbReference type="AlphaFoldDB" id="A0A191ZU15"/>
<dbReference type="Pfam" id="PF04413">
    <property type="entry name" value="Glycos_transf_N"/>
    <property type="match status" value="1"/>
</dbReference>
<dbReference type="OrthoDB" id="9789797at2"/>
<name>A0A191ZU15_9RALS</name>
<evidence type="ECO:0000256" key="2">
    <source>
        <dbReference type="ARBA" id="ARBA00012621"/>
    </source>
</evidence>
<comment type="function">
    <text evidence="7">Involved in lipopolysaccharide (LPS) biosynthesis. Catalyzes the transfer of 3-deoxy-D-manno-octulosonate (Kdo) residue(s) from CMP-Kdo to lipid IV(A), the tetraacyldisaccharide-1,4'-bisphosphate precursor of lipid A.</text>
</comment>
<dbReference type="InterPro" id="IPR038107">
    <property type="entry name" value="Glycos_transf_N_sf"/>
</dbReference>
<protein>
    <recommendedName>
        <fullName evidence="3 7">3-deoxy-D-manno-octulosonic acid transferase</fullName>
        <shortName evidence="7">Kdo transferase</shortName>
        <ecNumber evidence="2 7">2.4.99.12</ecNumber>
    </recommendedName>
    <alternativeName>
        <fullName evidence="5 7">Lipid IV(A) 3-deoxy-D-manno-octulosonic acid transferase</fullName>
    </alternativeName>
</protein>
<comment type="similarity">
    <text evidence="7">Belongs to the glycosyltransferase group 1 family.</text>
</comment>
<comment type="pathway">
    <text evidence="1 7">Bacterial outer membrane biogenesis; LPS core biosynthesis.</text>
</comment>
<dbReference type="NCBIfam" id="NF004386">
    <property type="entry name" value="PRK05749.1-2"/>
    <property type="match status" value="1"/>
</dbReference>
<proteinExistence type="inferred from homology"/>
<dbReference type="InterPro" id="IPR007507">
    <property type="entry name" value="Glycos_transf_N"/>
</dbReference>
<comment type="catalytic activity">
    <reaction evidence="6 7">
        <text>lipid IVA (E. coli) + CMP-3-deoxy-beta-D-manno-octulosonate = alpha-Kdo-(2-&gt;6)-lipid IVA (E. coli) + CMP + H(+)</text>
        <dbReference type="Rhea" id="RHEA:28066"/>
        <dbReference type="ChEBI" id="CHEBI:15378"/>
        <dbReference type="ChEBI" id="CHEBI:58603"/>
        <dbReference type="ChEBI" id="CHEBI:60364"/>
        <dbReference type="ChEBI" id="CHEBI:60377"/>
        <dbReference type="ChEBI" id="CHEBI:85987"/>
        <dbReference type="EC" id="2.4.99.12"/>
    </reaction>
</comment>
<dbReference type="PANTHER" id="PTHR42755:SF1">
    <property type="entry name" value="3-DEOXY-D-MANNO-OCTULOSONIC ACID TRANSFERASE, MITOCHONDRIAL-RELATED"/>
    <property type="match status" value="1"/>
</dbReference>
<keyword evidence="7" id="KW-1003">Cell membrane</keyword>
<keyword evidence="4 7" id="KW-0808">Transferase</keyword>
<dbReference type="RefSeq" id="WP_064802012.1">
    <property type="nucleotide sequence ID" value="NZ_CP016022.1"/>
</dbReference>
<comment type="subcellular location">
    <subcellularLocation>
        <location evidence="7">Cell membrane</location>
    </subcellularLocation>
</comment>
<dbReference type="STRING" id="190721.ACS15_0780"/>
<dbReference type="Gene3D" id="3.40.50.2000">
    <property type="entry name" value="Glycogen Phosphorylase B"/>
    <property type="match status" value="1"/>
</dbReference>
<dbReference type="InterPro" id="IPR039901">
    <property type="entry name" value="Kdotransferase"/>
</dbReference>
<keyword evidence="7" id="KW-0472">Membrane</keyword>